<sequence length="54" mass="6222">MLDHGIQKATFNTNNFSILSWIPLQARRMTEEKLIYASKPHAGMTLRAFFDPRG</sequence>
<proteinExistence type="predicted"/>
<protein>
    <submittedName>
        <fullName evidence="1">AmpG domain protein</fullName>
    </submittedName>
</protein>
<accession>A0A0F3QAG8</accession>
<dbReference type="AlphaFoldDB" id="A0A0F3QAG8"/>
<dbReference type="PATRIC" id="fig|1359193.3.peg.522"/>
<reference evidence="1 2" key="1">
    <citation type="submission" date="2015-02" db="EMBL/GenBank/DDBJ databases">
        <title>Genome Sequencing of Rickettsiales.</title>
        <authorList>
            <person name="Daugherty S.C."/>
            <person name="Su Q."/>
            <person name="Abolude K."/>
            <person name="Beier-Sexton M."/>
            <person name="Carlyon J.A."/>
            <person name="Carter R."/>
            <person name="Day N.P."/>
            <person name="Dumler S.J."/>
            <person name="Dyachenko V."/>
            <person name="Godinez A."/>
            <person name="Kurtti T.J."/>
            <person name="Lichay M."/>
            <person name="Mullins K.E."/>
            <person name="Ott S."/>
            <person name="Pappas-Brown V."/>
            <person name="Paris D.H."/>
            <person name="Patel P."/>
            <person name="Richards A.L."/>
            <person name="Sadzewicz L."/>
            <person name="Sears K."/>
            <person name="Seidman D."/>
            <person name="Sengamalay N."/>
            <person name="Stenos J."/>
            <person name="Tallon L.J."/>
            <person name="Vincent G."/>
            <person name="Fraser C.M."/>
            <person name="Munderloh U."/>
            <person name="Dunning-Hotopp J.C."/>
        </authorList>
    </citation>
    <scope>NUCLEOTIDE SEQUENCE [LARGE SCALE GENOMIC DNA]</scope>
    <source>
        <strain evidence="1 2">RML An4</strain>
    </source>
</reference>
<evidence type="ECO:0000313" key="2">
    <source>
        <dbReference type="Proteomes" id="UP000033661"/>
    </source>
</evidence>
<name>A0A0F3QAG8_RICBE</name>
<organism evidence="1 2">
    <name type="scientific">Rickettsia bellii str. RML An4</name>
    <dbReference type="NCBI Taxonomy" id="1359193"/>
    <lineage>
        <taxon>Bacteria</taxon>
        <taxon>Pseudomonadati</taxon>
        <taxon>Pseudomonadota</taxon>
        <taxon>Alphaproteobacteria</taxon>
        <taxon>Rickettsiales</taxon>
        <taxon>Rickettsiaceae</taxon>
        <taxon>Rickettsieae</taxon>
        <taxon>Rickettsia</taxon>
        <taxon>belli group</taxon>
    </lineage>
</organism>
<keyword evidence="2" id="KW-1185">Reference proteome</keyword>
<comment type="caution">
    <text evidence="1">The sequence shown here is derived from an EMBL/GenBank/DDBJ whole genome shotgun (WGS) entry which is preliminary data.</text>
</comment>
<dbReference type="Proteomes" id="UP000033661">
    <property type="component" value="Unassembled WGS sequence"/>
</dbReference>
<dbReference type="EMBL" id="LAOI01000001">
    <property type="protein sequence ID" value="KJV89560.1"/>
    <property type="molecule type" value="Genomic_DNA"/>
</dbReference>
<evidence type="ECO:0000313" key="1">
    <source>
        <dbReference type="EMBL" id="KJV89560.1"/>
    </source>
</evidence>
<gene>
    <name evidence="1" type="ORF">RBEAN4_0539</name>
</gene>